<evidence type="ECO:0000313" key="3">
    <source>
        <dbReference type="Proteomes" id="UP000593578"/>
    </source>
</evidence>
<reference evidence="2 3" key="1">
    <citation type="journal article" date="2019" name="Genome Biol. Evol.">
        <title>Insights into the evolution of the New World diploid cottons (Gossypium, subgenus Houzingenia) based on genome sequencing.</title>
        <authorList>
            <person name="Grover C.E."/>
            <person name="Arick M.A. 2nd"/>
            <person name="Thrash A."/>
            <person name="Conover J.L."/>
            <person name="Sanders W.S."/>
            <person name="Peterson D.G."/>
            <person name="Frelichowski J.E."/>
            <person name="Scheffler J.A."/>
            <person name="Scheffler B.E."/>
            <person name="Wendel J.F."/>
        </authorList>
    </citation>
    <scope>NUCLEOTIDE SEQUENCE [LARGE SCALE GENOMIC DNA]</scope>
    <source>
        <strain evidence="2">8</strain>
        <tissue evidence="2">Leaf</tissue>
    </source>
</reference>
<feature type="non-terminal residue" evidence="2">
    <location>
        <position position="266"/>
    </location>
</feature>
<evidence type="ECO:0000313" key="2">
    <source>
        <dbReference type="EMBL" id="MBA0582423.1"/>
    </source>
</evidence>
<dbReference type="EMBL" id="JABEZZ010000003">
    <property type="protein sequence ID" value="MBA0582423.1"/>
    <property type="molecule type" value="Genomic_DNA"/>
</dbReference>
<feature type="compositionally biased region" description="Basic and acidic residues" evidence="1">
    <location>
        <begin position="53"/>
        <end position="80"/>
    </location>
</feature>
<dbReference type="Proteomes" id="UP000593578">
    <property type="component" value="Unassembled WGS sequence"/>
</dbReference>
<name>A0A7J8NZS0_GOSRA</name>
<protein>
    <submittedName>
        <fullName evidence="2">Uncharacterized protein</fullName>
    </submittedName>
</protein>
<feature type="region of interest" description="Disordered" evidence="1">
    <location>
        <begin position="53"/>
        <end position="122"/>
    </location>
</feature>
<sequence>SEEKEIVCAIKYEQLPVFYYICGIGQLNGNGQNRGNWRNGVEIIEIKVEANTETNEGKKRSGDESELMGLKEKEKIKGGEEDSESGSTIEKRYARLMCDGGGRNKGKRKRIRDGNGENVDESPAKISGGLAMLWKDGIKVDIQNYSRHHIDSVIQLEDQRSFRFMGKSKALMDDFCNIIEELSSVDIKMIKGWYTWVNNREGSTMVKGCQVLYGVWAITTMFLDAETNLQATIVDMSSSANMVTNRLVESTDSSRQLSYHLNSTPA</sequence>
<organism evidence="2 3">
    <name type="scientific">Gossypium raimondii</name>
    <name type="common">Peruvian cotton</name>
    <name type="synonym">Gossypium klotzschianum subsp. raimondii</name>
    <dbReference type="NCBI Taxonomy" id="29730"/>
    <lineage>
        <taxon>Eukaryota</taxon>
        <taxon>Viridiplantae</taxon>
        <taxon>Streptophyta</taxon>
        <taxon>Embryophyta</taxon>
        <taxon>Tracheophyta</taxon>
        <taxon>Spermatophyta</taxon>
        <taxon>Magnoliopsida</taxon>
        <taxon>eudicotyledons</taxon>
        <taxon>Gunneridae</taxon>
        <taxon>Pentapetalae</taxon>
        <taxon>rosids</taxon>
        <taxon>malvids</taxon>
        <taxon>Malvales</taxon>
        <taxon>Malvaceae</taxon>
        <taxon>Malvoideae</taxon>
        <taxon>Gossypium</taxon>
    </lineage>
</organism>
<proteinExistence type="predicted"/>
<comment type="caution">
    <text evidence="2">The sequence shown here is derived from an EMBL/GenBank/DDBJ whole genome shotgun (WGS) entry which is preliminary data.</text>
</comment>
<evidence type="ECO:0000256" key="1">
    <source>
        <dbReference type="SAM" id="MobiDB-lite"/>
    </source>
</evidence>
<accession>A0A7J8NZS0</accession>
<dbReference type="AlphaFoldDB" id="A0A7J8NZS0"/>
<gene>
    <name evidence="2" type="ORF">Gorai_024571</name>
</gene>